<reference evidence="1 2" key="1">
    <citation type="submission" date="2021-03" db="EMBL/GenBank/DDBJ databases">
        <title>Antimicrobial resistance genes in bacteria isolated from Japanese honey, and their potential for conferring macrolide and lincosamide resistance in the American foulbrood pathogen Paenibacillus larvae.</title>
        <authorList>
            <person name="Okamoto M."/>
            <person name="Kumagai M."/>
            <person name="Kanamori H."/>
            <person name="Takamatsu D."/>
        </authorList>
    </citation>
    <scope>NUCLEOTIDE SEQUENCE [LARGE SCALE GENOMIC DNA]</scope>
    <source>
        <strain evidence="1 2">J6TS1</strain>
    </source>
</reference>
<dbReference type="CDD" id="cd16428">
    <property type="entry name" value="TcpC_C"/>
    <property type="match status" value="1"/>
</dbReference>
<dbReference type="Proteomes" id="UP000680670">
    <property type="component" value="Unassembled WGS sequence"/>
</dbReference>
<organism evidence="1 2">
    <name type="scientific">Siminovitchia terrae</name>
    <name type="common">Bacillus terrae</name>
    <dbReference type="NCBI Taxonomy" id="1914933"/>
    <lineage>
        <taxon>Bacteria</taxon>
        <taxon>Bacillati</taxon>
        <taxon>Bacillota</taxon>
        <taxon>Bacilli</taxon>
        <taxon>Bacillales</taxon>
        <taxon>Bacillaceae</taxon>
        <taxon>Siminovitchia</taxon>
    </lineage>
</organism>
<comment type="caution">
    <text evidence="1">The sequence shown here is derived from an EMBL/GenBank/DDBJ whole genome shotgun (WGS) entry which is preliminary data.</text>
</comment>
<dbReference type="EMBL" id="BORJ01000007">
    <property type="protein sequence ID" value="GIN96907.1"/>
    <property type="molecule type" value="Genomic_DNA"/>
</dbReference>
<accession>A0ABQ4L020</accession>
<keyword evidence="2" id="KW-1185">Reference proteome</keyword>
<proteinExistence type="predicted"/>
<dbReference type="InterPro" id="IPR035628">
    <property type="entry name" value="TcpC_C"/>
</dbReference>
<evidence type="ECO:0000313" key="2">
    <source>
        <dbReference type="Proteomes" id="UP000680670"/>
    </source>
</evidence>
<gene>
    <name evidence="1" type="ORF">J6TS1_27770</name>
</gene>
<sequence length="81" mass="9453">MLHPGDITKIDKGLFVNSLHWNVNIEKNYIFSELINPIFQQSGDQIQVRLSVKYLDETTQTTQISQYVVTLEKDTNWIIVE</sequence>
<dbReference type="InterPro" id="IPR024735">
    <property type="entry name" value="TcpC"/>
</dbReference>
<name>A0ABQ4L020_SIMTE</name>
<dbReference type="RefSeq" id="WP_212948229.1">
    <property type="nucleotide sequence ID" value="NZ_BORI01000004.1"/>
</dbReference>
<evidence type="ECO:0000313" key="1">
    <source>
        <dbReference type="EMBL" id="GIN96907.1"/>
    </source>
</evidence>
<dbReference type="Pfam" id="PF12642">
    <property type="entry name" value="TpcC"/>
    <property type="match status" value="1"/>
</dbReference>
<protein>
    <submittedName>
        <fullName evidence="1">Uncharacterized protein</fullName>
    </submittedName>
</protein>